<evidence type="ECO:0000256" key="1">
    <source>
        <dbReference type="SAM" id="MobiDB-lite"/>
    </source>
</evidence>
<evidence type="ECO:0000313" key="2">
    <source>
        <dbReference type="EMBL" id="RVD80998.1"/>
    </source>
</evidence>
<dbReference type="VEuPathDB" id="FungiDB:DFL_008880"/>
<feature type="region of interest" description="Disordered" evidence="1">
    <location>
        <begin position="21"/>
        <end position="104"/>
    </location>
</feature>
<dbReference type="GeneID" id="93591191"/>
<dbReference type="RefSeq" id="XP_067486542.1">
    <property type="nucleotide sequence ID" value="XM_067638677.1"/>
</dbReference>
<feature type="compositionally biased region" description="Low complexity" evidence="1">
    <location>
        <begin position="53"/>
        <end position="65"/>
    </location>
</feature>
<sequence>MDEMTKRQLEDRIEELVVKKARHDLESEKKEKDASKELLPHKPRKDDRSTVIKLVVPKAPKAATPVTPPAPYPLATGSHSTPADSVSAHFSRARTYSRGNTRDE</sequence>
<keyword evidence="3" id="KW-1185">Reference proteome</keyword>
<dbReference type="Proteomes" id="UP000283090">
    <property type="component" value="Unassembled WGS sequence"/>
</dbReference>
<gene>
    <name evidence="2" type="ORF">DFL_008880</name>
</gene>
<accession>A0A436ZQ17</accession>
<comment type="caution">
    <text evidence="2">The sequence shown here is derived from an EMBL/GenBank/DDBJ whole genome shotgun (WGS) entry which is preliminary data.</text>
</comment>
<feature type="compositionally biased region" description="Basic and acidic residues" evidence="1">
    <location>
        <begin position="21"/>
        <end position="50"/>
    </location>
</feature>
<dbReference type="EMBL" id="SAEB01000012">
    <property type="protein sequence ID" value="RVD80998.1"/>
    <property type="molecule type" value="Genomic_DNA"/>
</dbReference>
<name>A0A436ZQ17_ARTFL</name>
<dbReference type="AlphaFoldDB" id="A0A436ZQ17"/>
<protein>
    <submittedName>
        <fullName evidence="2">Uncharacterized protein</fullName>
    </submittedName>
</protein>
<organism evidence="2 3">
    <name type="scientific">Arthrobotrys flagrans</name>
    <name type="common">Nematode-trapping fungus</name>
    <name type="synonym">Trichothecium flagrans</name>
    <dbReference type="NCBI Taxonomy" id="97331"/>
    <lineage>
        <taxon>Eukaryota</taxon>
        <taxon>Fungi</taxon>
        <taxon>Dikarya</taxon>
        <taxon>Ascomycota</taxon>
        <taxon>Pezizomycotina</taxon>
        <taxon>Orbiliomycetes</taxon>
        <taxon>Orbiliales</taxon>
        <taxon>Orbiliaceae</taxon>
        <taxon>Arthrobotrys</taxon>
    </lineage>
</organism>
<reference evidence="2 3" key="1">
    <citation type="submission" date="2019-01" db="EMBL/GenBank/DDBJ databases">
        <title>Intercellular communication is required for trap formation in the nematode-trapping fungus Duddingtonia flagrans.</title>
        <authorList>
            <person name="Youssar L."/>
            <person name="Wernet V."/>
            <person name="Hensel N."/>
            <person name="Hildebrandt H.-G."/>
            <person name="Fischer R."/>
        </authorList>
    </citation>
    <scope>NUCLEOTIDE SEQUENCE [LARGE SCALE GENOMIC DNA]</scope>
    <source>
        <strain evidence="2 3">CBS H-5679</strain>
    </source>
</reference>
<proteinExistence type="predicted"/>
<evidence type="ECO:0000313" key="3">
    <source>
        <dbReference type="Proteomes" id="UP000283090"/>
    </source>
</evidence>